<dbReference type="Proteomes" id="UP001600424">
    <property type="component" value="Unassembled WGS sequence"/>
</dbReference>
<name>A0ABW6J9I8_STRWE</name>
<gene>
    <name evidence="1" type="ORF">ACFQ63_40835</name>
</gene>
<proteinExistence type="predicted"/>
<accession>A0ABW6J9I8</accession>
<reference evidence="1 2" key="1">
    <citation type="submission" date="2024-09" db="EMBL/GenBank/DDBJ databases">
        <title>The Natural Products Discovery Center: Release of the First 8490 Sequenced Strains for Exploring Actinobacteria Biosynthetic Diversity.</title>
        <authorList>
            <person name="Kalkreuter E."/>
            <person name="Kautsar S.A."/>
            <person name="Yang D."/>
            <person name="Bader C.D."/>
            <person name="Teijaro C.N."/>
            <person name="Fluegel L."/>
            <person name="Davis C.M."/>
            <person name="Simpson J.R."/>
            <person name="Lauterbach L."/>
            <person name="Steele A.D."/>
            <person name="Gui C."/>
            <person name="Meng S."/>
            <person name="Li G."/>
            <person name="Viehrig K."/>
            <person name="Ye F."/>
            <person name="Su P."/>
            <person name="Kiefer A.F."/>
            <person name="Nichols A."/>
            <person name="Cepeda A.J."/>
            <person name="Yan W."/>
            <person name="Fan B."/>
            <person name="Jiang Y."/>
            <person name="Adhikari A."/>
            <person name="Zheng C.-J."/>
            <person name="Schuster L."/>
            <person name="Cowan T.M."/>
            <person name="Smanski M.J."/>
            <person name="Chevrette M.G."/>
            <person name="De Carvalho L.P.S."/>
            <person name="Shen B."/>
        </authorList>
    </citation>
    <scope>NUCLEOTIDE SEQUENCE [LARGE SCALE GENOMIC DNA]</scope>
    <source>
        <strain evidence="1 2">NPDC056472</strain>
    </source>
</reference>
<organism evidence="1 2">
    <name type="scientific">Streptomyces wedmorensis</name>
    <dbReference type="NCBI Taxonomy" id="43759"/>
    <lineage>
        <taxon>Bacteria</taxon>
        <taxon>Bacillati</taxon>
        <taxon>Actinomycetota</taxon>
        <taxon>Actinomycetes</taxon>
        <taxon>Kitasatosporales</taxon>
        <taxon>Streptomycetaceae</taxon>
        <taxon>Streptomyces</taxon>
    </lineage>
</organism>
<protein>
    <submittedName>
        <fullName evidence="1">Uncharacterized protein</fullName>
    </submittedName>
</protein>
<dbReference type="RefSeq" id="WP_376247459.1">
    <property type="nucleotide sequence ID" value="NZ_JBHTRV010000082.1"/>
</dbReference>
<dbReference type="EMBL" id="JBHTRV010000082">
    <property type="protein sequence ID" value="MFE5985992.1"/>
    <property type="molecule type" value="Genomic_DNA"/>
</dbReference>
<evidence type="ECO:0000313" key="1">
    <source>
        <dbReference type="EMBL" id="MFE5985992.1"/>
    </source>
</evidence>
<keyword evidence="2" id="KW-1185">Reference proteome</keyword>
<sequence>MGKQTAFRTERDLRQLRKIVDIGTVLYLTVELETRGAPWEDPKQLRECRVTGRSWLVSDWVVDNAGTLADLVHQGTVYTVRPQGLKLLSEEATQCEGPLDGMGQKYNRRLDRRELEALEAQVAATTAGNAKAGRGKKSSWW</sequence>
<comment type="caution">
    <text evidence="1">The sequence shown here is derived from an EMBL/GenBank/DDBJ whole genome shotgun (WGS) entry which is preliminary data.</text>
</comment>
<evidence type="ECO:0000313" key="2">
    <source>
        <dbReference type="Proteomes" id="UP001600424"/>
    </source>
</evidence>